<organism evidence="4">
    <name type="scientific">Hyperionvirus sp</name>
    <dbReference type="NCBI Taxonomy" id="2487770"/>
    <lineage>
        <taxon>Viruses</taxon>
        <taxon>Varidnaviria</taxon>
        <taxon>Bamfordvirae</taxon>
        <taxon>Nucleocytoviricota</taxon>
        <taxon>Megaviricetes</taxon>
        <taxon>Imitervirales</taxon>
        <taxon>Mimiviridae</taxon>
        <taxon>Klosneuvirinae</taxon>
    </lineage>
</organism>
<dbReference type="PANTHER" id="PTHR44360:SF1">
    <property type="entry name" value="DNAJ HOMOLOG SUBFAMILY B MEMBER 9"/>
    <property type="match status" value="1"/>
</dbReference>
<evidence type="ECO:0000313" key="4">
    <source>
        <dbReference type="EMBL" id="AYV84694.1"/>
    </source>
</evidence>
<accession>A0A3G5ADJ9</accession>
<dbReference type="InterPro" id="IPR036465">
    <property type="entry name" value="vWFA_dom_sf"/>
</dbReference>
<dbReference type="InterPro" id="IPR001623">
    <property type="entry name" value="DnaJ_domain"/>
</dbReference>
<feature type="domain" description="VWFA" evidence="3">
    <location>
        <begin position="156"/>
        <end position="373"/>
    </location>
</feature>
<dbReference type="PRINTS" id="PR00625">
    <property type="entry name" value="JDOMAIN"/>
</dbReference>
<dbReference type="Pfam" id="PF00092">
    <property type="entry name" value="VWA"/>
    <property type="match status" value="1"/>
</dbReference>
<evidence type="ECO:0000259" key="2">
    <source>
        <dbReference type="PROSITE" id="PS50076"/>
    </source>
</evidence>
<dbReference type="CDD" id="cd06257">
    <property type="entry name" value="DnaJ"/>
    <property type="match status" value="1"/>
</dbReference>
<evidence type="ECO:0000259" key="3">
    <source>
        <dbReference type="PROSITE" id="PS50234"/>
    </source>
</evidence>
<dbReference type="SMART" id="SM00271">
    <property type="entry name" value="DnaJ"/>
    <property type="match status" value="1"/>
</dbReference>
<feature type="domain" description="J" evidence="2">
    <location>
        <begin position="24"/>
        <end position="86"/>
    </location>
</feature>
<dbReference type="SUPFAM" id="SSF53300">
    <property type="entry name" value="vWA-like"/>
    <property type="match status" value="1"/>
</dbReference>
<proteinExistence type="predicted"/>
<dbReference type="InterPro" id="IPR051948">
    <property type="entry name" value="Hsp70_co-chaperone_J-domain"/>
</dbReference>
<dbReference type="SUPFAM" id="SSF46565">
    <property type="entry name" value="Chaperone J-domain"/>
    <property type="match status" value="1"/>
</dbReference>
<dbReference type="InterPro" id="IPR036869">
    <property type="entry name" value="J_dom_sf"/>
</dbReference>
<reference evidence="4" key="1">
    <citation type="submission" date="2018-10" db="EMBL/GenBank/DDBJ databases">
        <title>Hidden diversity of soil giant viruses.</title>
        <authorList>
            <person name="Schulz F."/>
            <person name="Alteio L."/>
            <person name="Goudeau D."/>
            <person name="Ryan E.M."/>
            <person name="Malmstrom R.R."/>
            <person name="Blanchard J."/>
            <person name="Woyke T."/>
        </authorList>
    </citation>
    <scope>NUCLEOTIDE SEQUENCE</scope>
    <source>
        <strain evidence="4">HYV1</strain>
    </source>
</reference>
<dbReference type="PROSITE" id="PS50076">
    <property type="entry name" value="DNAJ_2"/>
    <property type="match status" value="1"/>
</dbReference>
<keyword evidence="1" id="KW-0143">Chaperone</keyword>
<name>A0A3G5ADJ9_9VIRU</name>
<evidence type="ECO:0000256" key="1">
    <source>
        <dbReference type="ARBA" id="ARBA00023186"/>
    </source>
</evidence>
<dbReference type="CDD" id="cd00198">
    <property type="entry name" value="vWFA"/>
    <property type="match status" value="1"/>
</dbReference>
<gene>
    <name evidence="4" type="ORF">Hyperionvirus34_18</name>
</gene>
<dbReference type="Pfam" id="PF00226">
    <property type="entry name" value="DnaJ"/>
    <property type="match status" value="1"/>
</dbReference>
<dbReference type="GO" id="GO:0051087">
    <property type="term" value="F:protein-folding chaperone binding"/>
    <property type="evidence" value="ECO:0007669"/>
    <property type="project" value="TreeGrafter"/>
</dbReference>
<dbReference type="GO" id="GO:0036503">
    <property type="term" value="P:ERAD pathway"/>
    <property type="evidence" value="ECO:0007669"/>
    <property type="project" value="TreeGrafter"/>
</dbReference>
<dbReference type="PANTHER" id="PTHR44360">
    <property type="entry name" value="DNAJ HOMOLOG SUBFAMILY B MEMBER 9"/>
    <property type="match status" value="1"/>
</dbReference>
<dbReference type="EMBL" id="MK072416">
    <property type="protein sequence ID" value="AYV84694.1"/>
    <property type="molecule type" value="Genomic_DNA"/>
</dbReference>
<dbReference type="GO" id="GO:0051787">
    <property type="term" value="F:misfolded protein binding"/>
    <property type="evidence" value="ECO:0007669"/>
    <property type="project" value="TreeGrafter"/>
</dbReference>
<dbReference type="Gene3D" id="3.40.50.410">
    <property type="entry name" value="von Willebrand factor, type A domain"/>
    <property type="match status" value="1"/>
</dbReference>
<dbReference type="Gene3D" id="1.10.287.110">
    <property type="entry name" value="DnaJ domain"/>
    <property type="match status" value="1"/>
</dbReference>
<dbReference type="PROSITE" id="PS50234">
    <property type="entry name" value="VWFA"/>
    <property type="match status" value="1"/>
</dbReference>
<evidence type="ECO:0008006" key="5">
    <source>
        <dbReference type="Google" id="ProtNLM"/>
    </source>
</evidence>
<protein>
    <recommendedName>
        <fullName evidence="5">J domain-containing protein</fullName>
    </recommendedName>
</protein>
<sequence length="390" mass="44248">MFRTWPMMSRAFGRNFSTGRINPLMYNVLGIKRDFSKDELKKAYIELCKRHHPDVNGGKHVKFLEVQKAFGYLSDSKERDEYDRLDEREYKFFEEKWRREFNPAKERAKDLGIALREMNMNSTVVSFVERVVDKVHRAKELITYKPELGGKGRFSNVYFVLDGSESMNCYDVNDQRLKGVGFKDEGRGWVEGAERPVRRYAADRKFVDGALFISKCISAMNNLVGDIKKVGSMTRASLRVFGDEDKVLCDNRSLGELSSVLKLSNEKFLFKGGGTKLYDAILGSFVHGALVNTLGKTLFVVLTDGVDNASRNTLEELVEYIKKNGNIHIVLIGLGLYNVEDLRKIANAAKFGRVMQVGDRFEFGDVESAYREIGKQLLLEASSGTICLGK</sequence>
<dbReference type="InterPro" id="IPR002035">
    <property type="entry name" value="VWF_A"/>
</dbReference>